<evidence type="ECO:0000313" key="2">
    <source>
        <dbReference type="EMBL" id="KAK3794061.1"/>
    </source>
</evidence>
<dbReference type="AlphaFoldDB" id="A0AAE1AVE9"/>
<evidence type="ECO:0000256" key="1">
    <source>
        <dbReference type="SAM" id="MobiDB-lite"/>
    </source>
</evidence>
<comment type="caution">
    <text evidence="2">The sequence shown here is derived from an EMBL/GenBank/DDBJ whole genome shotgun (WGS) entry which is preliminary data.</text>
</comment>
<sequence>MVSEMKATQNSNMKGQGALDVVSLPVRNVVCMLGNAAPPAIVFSLENVTAVQKGATQLPLKMKRDKFQYGLPKIQPSASSLSKKLKKFQKISFSFGTKLKGPDNLRPKKKRASPDEMLSQSEARCGAGTNRVGAKNRKSREGGARDCCETWLLLQQTPTRTEQEQTGTRPKQVMQERTGGITAANRQGAGKGCNLEVWMLLEMIGDGKMWKQ</sequence>
<reference evidence="2" key="1">
    <citation type="journal article" date="2023" name="G3 (Bethesda)">
        <title>A reference genome for the long-term kleptoplast-retaining sea slug Elysia crispata morphotype clarki.</title>
        <authorList>
            <person name="Eastman K.E."/>
            <person name="Pendleton A.L."/>
            <person name="Shaikh M.A."/>
            <person name="Suttiyut T."/>
            <person name="Ogas R."/>
            <person name="Tomko P."/>
            <person name="Gavelis G."/>
            <person name="Widhalm J.R."/>
            <person name="Wisecaver J.H."/>
        </authorList>
    </citation>
    <scope>NUCLEOTIDE SEQUENCE</scope>
    <source>
        <strain evidence="2">ECLA1</strain>
    </source>
</reference>
<proteinExistence type="predicted"/>
<evidence type="ECO:0000313" key="3">
    <source>
        <dbReference type="Proteomes" id="UP001283361"/>
    </source>
</evidence>
<dbReference type="EMBL" id="JAWDGP010001154">
    <property type="protein sequence ID" value="KAK3794061.1"/>
    <property type="molecule type" value="Genomic_DNA"/>
</dbReference>
<feature type="region of interest" description="Disordered" evidence="1">
    <location>
        <begin position="99"/>
        <end position="118"/>
    </location>
</feature>
<organism evidence="2 3">
    <name type="scientific">Elysia crispata</name>
    <name type="common">lettuce slug</name>
    <dbReference type="NCBI Taxonomy" id="231223"/>
    <lineage>
        <taxon>Eukaryota</taxon>
        <taxon>Metazoa</taxon>
        <taxon>Spiralia</taxon>
        <taxon>Lophotrochozoa</taxon>
        <taxon>Mollusca</taxon>
        <taxon>Gastropoda</taxon>
        <taxon>Heterobranchia</taxon>
        <taxon>Euthyneura</taxon>
        <taxon>Panpulmonata</taxon>
        <taxon>Sacoglossa</taxon>
        <taxon>Placobranchoidea</taxon>
        <taxon>Plakobranchidae</taxon>
        <taxon>Elysia</taxon>
    </lineage>
</organism>
<dbReference type="Proteomes" id="UP001283361">
    <property type="component" value="Unassembled WGS sequence"/>
</dbReference>
<gene>
    <name evidence="2" type="ORF">RRG08_011841</name>
</gene>
<protein>
    <submittedName>
        <fullName evidence="2">Uncharacterized protein</fullName>
    </submittedName>
</protein>
<name>A0AAE1AVE9_9GAST</name>
<keyword evidence="3" id="KW-1185">Reference proteome</keyword>
<accession>A0AAE1AVE9</accession>